<feature type="repeat" description="ANK" evidence="1">
    <location>
        <begin position="177"/>
        <end position="209"/>
    </location>
</feature>
<dbReference type="Pfam" id="PF12796">
    <property type="entry name" value="Ank_2"/>
    <property type="match status" value="1"/>
</dbReference>
<dbReference type="GO" id="GO:0005634">
    <property type="term" value="C:nucleus"/>
    <property type="evidence" value="ECO:0007669"/>
    <property type="project" value="TreeGrafter"/>
</dbReference>
<accession>S9U9W2</accession>
<keyword evidence="3" id="KW-1185">Reference proteome</keyword>
<keyword evidence="1" id="KW-0040">ANK repeat</keyword>
<dbReference type="PANTHER" id="PTHR24183">
    <property type="entry name" value="FIBRONECTIN TYPE 3 AND ANKYRIN REPEAT DOMAINS PROTEIN 1"/>
    <property type="match status" value="1"/>
</dbReference>
<dbReference type="PROSITE" id="PS50088">
    <property type="entry name" value="ANK_REPEAT"/>
    <property type="match status" value="2"/>
</dbReference>
<dbReference type="OrthoDB" id="539213at2759"/>
<proteinExistence type="predicted"/>
<protein>
    <submittedName>
        <fullName evidence="2">Uncharacterized protein</fullName>
    </submittedName>
</protein>
<dbReference type="Gene3D" id="1.25.40.20">
    <property type="entry name" value="Ankyrin repeat-containing domain"/>
    <property type="match status" value="1"/>
</dbReference>
<gene>
    <name evidence="2" type="ORF">STCU_06520</name>
</gene>
<name>S9U9W2_9TRYP</name>
<feature type="repeat" description="ANK" evidence="1">
    <location>
        <begin position="144"/>
        <end position="176"/>
    </location>
</feature>
<dbReference type="PANTHER" id="PTHR24183:SF1">
    <property type="entry name" value="FIBRONECTIN TYPE 3 AND ANKYRIN REPEAT DOMAINS PROTEIN 1"/>
    <property type="match status" value="1"/>
</dbReference>
<dbReference type="AlphaFoldDB" id="S9U9W2"/>
<dbReference type="SMART" id="SM00248">
    <property type="entry name" value="ANK"/>
    <property type="match status" value="3"/>
</dbReference>
<dbReference type="PROSITE" id="PS50297">
    <property type="entry name" value="ANK_REP_REGION"/>
    <property type="match status" value="2"/>
</dbReference>
<sequence>MATAYEALPNRRYIRYFSSKLPTTFAVFNQIRTTTRTVSLSEKQLSSVMKGFEATISGQEAGGVMEVEKRISDPLPFVSVFFEQLCPQAISPKATRPLSGATFLLLSVITGNLELCERCLRAGANPNNMSFLQDEKPAMSEMFHGYSPMYIAVLAEQMEVLELLSRYGGSVNVYDRWGRSPLLAAVQMDNVDLARWLLEKGAERFHRDSFGLTPTAHAVGMPMIRLLEEVSVEEKKEDGTVQIVRLCGTKEGLCSCGSGRAKYRCGCVDDMYARHRDERSNFTWAPQGDFKKILEAEQHMLAQKKIRMVLAAQKKTVQK</sequence>
<comment type="caution">
    <text evidence="2">The sequence shown here is derived from an EMBL/GenBank/DDBJ whole genome shotgun (WGS) entry which is preliminary data.</text>
</comment>
<organism evidence="2 3">
    <name type="scientific">Strigomonas culicis</name>
    <dbReference type="NCBI Taxonomy" id="28005"/>
    <lineage>
        <taxon>Eukaryota</taxon>
        <taxon>Discoba</taxon>
        <taxon>Euglenozoa</taxon>
        <taxon>Kinetoplastea</taxon>
        <taxon>Metakinetoplastina</taxon>
        <taxon>Trypanosomatida</taxon>
        <taxon>Trypanosomatidae</taxon>
        <taxon>Strigomonadinae</taxon>
        <taxon>Strigomonas</taxon>
    </lineage>
</organism>
<evidence type="ECO:0000256" key="1">
    <source>
        <dbReference type="PROSITE-ProRule" id="PRU00023"/>
    </source>
</evidence>
<dbReference type="Proteomes" id="UP000015354">
    <property type="component" value="Unassembled WGS sequence"/>
</dbReference>
<evidence type="ECO:0000313" key="2">
    <source>
        <dbReference type="EMBL" id="EPY25723.1"/>
    </source>
</evidence>
<reference evidence="2 3" key="1">
    <citation type="journal article" date="2013" name="PLoS ONE">
        <title>Predicting the Proteins of Angomonas deanei, Strigomonas culicis and Their Respective Endosymbionts Reveals New Aspects of the Trypanosomatidae Family.</title>
        <authorList>
            <person name="Motta M.C."/>
            <person name="Martins A.C."/>
            <person name="de Souza S.S."/>
            <person name="Catta-Preta C.M."/>
            <person name="Silva R."/>
            <person name="Klein C.C."/>
            <person name="de Almeida L.G."/>
            <person name="de Lima Cunha O."/>
            <person name="Ciapina L.P."/>
            <person name="Brocchi M."/>
            <person name="Colabardini A.C."/>
            <person name="de Araujo Lima B."/>
            <person name="Machado C.R."/>
            <person name="de Almeida Soares C.M."/>
            <person name="Probst C.M."/>
            <person name="de Menezes C.B."/>
            <person name="Thompson C.E."/>
            <person name="Bartholomeu D.C."/>
            <person name="Gradia D.F."/>
            <person name="Pavoni D.P."/>
            <person name="Grisard E.C."/>
            <person name="Fantinatti-Garboggini F."/>
            <person name="Marchini F.K."/>
            <person name="Rodrigues-Luiz G.F."/>
            <person name="Wagner G."/>
            <person name="Goldman G.H."/>
            <person name="Fietto J.L."/>
            <person name="Elias M.C."/>
            <person name="Goldman M.H."/>
            <person name="Sagot M.F."/>
            <person name="Pereira M."/>
            <person name="Stoco P.H."/>
            <person name="de Mendonca-Neto R.P."/>
            <person name="Teixeira S.M."/>
            <person name="Maciel T.E."/>
            <person name="de Oliveira Mendes T.A."/>
            <person name="Urmenyi T.P."/>
            <person name="de Souza W."/>
            <person name="Schenkman S."/>
            <person name="de Vasconcelos A.T."/>
        </authorList>
    </citation>
    <scope>NUCLEOTIDE SEQUENCE [LARGE SCALE GENOMIC DNA]</scope>
</reference>
<dbReference type="InterPro" id="IPR036770">
    <property type="entry name" value="Ankyrin_rpt-contain_sf"/>
</dbReference>
<dbReference type="InterPro" id="IPR002110">
    <property type="entry name" value="Ankyrin_rpt"/>
</dbReference>
<dbReference type="SUPFAM" id="SSF48403">
    <property type="entry name" value="Ankyrin repeat"/>
    <property type="match status" value="1"/>
</dbReference>
<evidence type="ECO:0000313" key="3">
    <source>
        <dbReference type="Proteomes" id="UP000015354"/>
    </source>
</evidence>
<dbReference type="EMBL" id="ATMH01006520">
    <property type="protein sequence ID" value="EPY25723.1"/>
    <property type="molecule type" value="Genomic_DNA"/>
</dbReference>